<feature type="region of interest" description="Disordered" evidence="5">
    <location>
        <begin position="531"/>
        <end position="612"/>
    </location>
</feature>
<dbReference type="RefSeq" id="WP_260749109.1">
    <property type="nucleotide sequence ID" value="NZ_CP092109.1"/>
</dbReference>
<name>A0ABY5ZNM5_9BACT</name>
<feature type="compositionally biased region" description="Basic residues" evidence="5">
    <location>
        <begin position="535"/>
        <end position="551"/>
    </location>
</feature>
<dbReference type="SUPFAM" id="SSF52540">
    <property type="entry name" value="P-loop containing nucleoside triphosphate hydrolases"/>
    <property type="match status" value="2"/>
</dbReference>
<evidence type="ECO:0000256" key="2">
    <source>
        <dbReference type="ARBA" id="ARBA00022448"/>
    </source>
</evidence>
<dbReference type="InterPro" id="IPR027417">
    <property type="entry name" value="P-loop_NTPase"/>
</dbReference>
<sequence length="612" mass="68022">MHQSLRQAPLPCTGDTLFEIRDLGFCYPNGQTALREINLRIAPGDRIALVGQNGSGKSTLVRHLNGLLPVQQGYINYKGLALAGAHARRARLEIGLLFQDPDDQLFCHSLHEDVAFGPRNQGLTAAEADPLVKDALAQVGLLELLYKPSHHLSYGQKKRAALATLLAMRPEVLILDEPTANLDSAQENLLMELLGAFSGTLICITHDLIFAYELCRRAVVLDRGRVHHDYSMQELVSHRASLHEHGLDFSFRLHDPLATVTPLPAAQSPELALPRVEPPPPAPPAVPLVELRDYHFAYPDGTRALQGINFALRPGESVAIVGENGAGKTTLLSCLLGVRQGQGVHRFAGRVVDKKQRALLWRQVGMVFQDPADQLFCASCAEEVAFGPRQMGLGDEEIARRVTQSLARVGLAGYEERVPLHLSGGERKRLAVATVLSMNPDILILDEPTAGLDPQGEELLLEILQDLPQTRVLVSHDPYLVGKLTQRTLVMHQGRILEDYSTAEFLADQNQRTLNALALTYKSACSEEIRELQHRHEHSHPHRHLHEHPHRHGELVHSHPHEHTHEHPHTYTHTHAAPSGQHAHPPQPRHHDHAHPDHDQEPHEHDHTPEHP</sequence>
<feature type="domain" description="ABC transporter" evidence="6">
    <location>
        <begin position="289"/>
        <end position="518"/>
    </location>
</feature>
<keyword evidence="8" id="KW-1185">Reference proteome</keyword>
<proteinExistence type="inferred from homology"/>
<evidence type="ECO:0000259" key="6">
    <source>
        <dbReference type="PROSITE" id="PS50893"/>
    </source>
</evidence>
<dbReference type="PANTHER" id="PTHR43553:SF24">
    <property type="entry name" value="ENERGY-COUPLING FACTOR TRANSPORTER ATP-BINDING PROTEIN ECFA1"/>
    <property type="match status" value="1"/>
</dbReference>
<dbReference type="PROSITE" id="PS00211">
    <property type="entry name" value="ABC_TRANSPORTER_1"/>
    <property type="match status" value="2"/>
</dbReference>
<dbReference type="InterPro" id="IPR017871">
    <property type="entry name" value="ABC_transporter-like_CS"/>
</dbReference>
<evidence type="ECO:0000256" key="5">
    <source>
        <dbReference type="SAM" id="MobiDB-lite"/>
    </source>
</evidence>
<evidence type="ECO:0000256" key="3">
    <source>
        <dbReference type="ARBA" id="ARBA00022741"/>
    </source>
</evidence>
<dbReference type="SMART" id="SM00382">
    <property type="entry name" value="AAA"/>
    <property type="match status" value="2"/>
</dbReference>
<keyword evidence="2" id="KW-0813">Transport</keyword>
<accession>A0ABY5ZNM5</accession>
<feature type="compositionally biased region" description="Basic and acidic residues" evidence="5">
    <location>
        <begin position="552"/>
        <end position="569"/>
    </location>
</feature>
<evidence type="ECO:0000256" key="1">
    <source>
        <dbReference type="ARBA" id="ARBA00005417"/>
    </source>
</evidence>
<dbReference type="InterPro" id="IPR003593">
    <property type="entry name" value="AAA+_ATPase"/>
</dbReference>
<dbReference type="InterPro" id="IPR003439">
    <property type="entry name" value="ABC_transporter-like_ATP-bd"/>
</dbReference>
<dbReference type="InterPro" id="IPR015856">
    <property type="entry name" value="ABC_transpr_CbiO/EcfA_su"/>
</dbReference>
<feature type="domain" description="ABC transporter" evidence="6">
    <location>
        <begin position="18"/>
        <end position="248"/>
    </location>
</feature>
<organism evidence="7 8">
    <name type="scientific">Geoalkalibacter halelectricus</name>
    <dbReference type="NCBI Taxonomy" id="2847045"/>
    <lineage>
        <taxon>Bacteria</taxon>
        <taxon>Pseudomonadati</taxon>
        <taxon>Thermodesulfobacteriota</taxon>
        <taxon>Desulfuromonadia</taxon>
        <taxon>Desulfuromonadales</taxon>
        <taxon>Geoalkalibacteraceae</taxon>
        <taxon>Geoalkalibacter</taxon>
    </lineage>
</organism>
<dbReference type="Proteomes" id="UP001060414">
    <property type="component" value="Chromosome"/>
</dbReference>
<evidence type="ECO:0000313" key="7">
    <source>
        <dbReference type="EMBL" id="UWZ80745.1"/>
    </source>
</evidence>
<dbReference type="EMBL" id="CP092109">
    <property type="protein sequence ID" value="UWZ80745.1"/>
    <property type="molecule type" value="Genomic_DNA"/>
</dbReference>
<feature type="compositionally biased region" description="Basic and acidic residues" evidence="5">
    <location>
        <begin position="594"/>
        <end position="612"/>
    </location>
</feature>
<evidence type="ECO:0000313" key="8">
    <source>
        <dbReference type="Proteomes" id="UP001060414"/>
    </source>
</evidence>
<dbReference type="Pfam" id="PF00005">
    <property type="entry name" value="ABC_tran"/>
    <property type="match status" value="2"/>
</dbReference>
<gene>
    <name evidence="7" type="ORF">L9S41_04920</name>
</gene>
<keyword evidence="3" id="KW-0547">Nucleotide-binding</keyword>
<dbReference type="InterPro" id="IPR050095">
    <property type="entry name" value="ECF_ABC_transporter_ATP-bd"/>
</dbReference>
<protein>
    <submittedName>
        <fullName evidence="7">Energy-coupling factor transporter ATPase</fullName>
    </submittedName>
</protein>
<reference evidence="7" key="1">
    <citation type="journal article" date="2022" name="Environ. Microbiol.">
        <title>Geoalkalibacter halelectricus SAP #1 sp. nov. possessing extracellular electron transfer and mineral#reducing capabilities from a haloalkaline environment.</title>
        <authorList>
            <person name="Yadav S."/>
            <person name="Singh R."/>
            <person name="Sundharam S.S."/>
            <person name="Chaudhary S."/>
            <person name="Krishnamurthi S."/>
            <person name="Patil S.A."/>
        </authorList>
    </citation>
    <scope>NUCLEOTIDE SEQUENCE</scope>
    <source>
        <strain evidence="7">SAP-1</strain>
    </source>
</reference>
<evidence type="ECO:0000256" key="4">
    <source>
        <dbReference type="ARBA" id="ARBA00022840"/>
    </source>
</evidence>
<dbReference type="Gene3D" id="3.40.50.300">
    <property type="entry name" value="P-loop containing nucleotide triphosphate hydrolases"/>
    <property type="match status" value="2"/>
</dbReference>
<dbReference type="NCBIfam" id="NF010167">
    <property type="entry name" value="PRK13648.1"/>
    <property type="match status" value="2"/>
</dbReference>
<dbReference type="PROSITE" id="PS50893">
    <property type="entry name" value="ABC_TRANSPORTER_2"/>
    <property type="match status" value="2"/>
</dbReference>
<dbReference type="PANTHER" id="PTHR43553">
    <property type="entry name" value="HEAVY METAL TRANSPORTER"/>
    <property type="match status" value="1"/>
</dbReference>
<keyword evidence="4" id="KW-0067">ATP-binding</keyword>
<comment type="similarity">
    <text evidence="1">Belongs to the ABC transporter superfamily.</text>
</comment>
<dbReference type="CDD" id="cd03225">
    <property type="entry name" value="ABC_cobalt_CbiO_domain1"/>
    <property type="match status" value="2"/>
</dbReference>